<name>A0ABQ9GT65_9NEOP</name>
<gene>
    <name evidence="2" type="ORF">PR048_023119</name>
</gene>
<reference evidence="2 3" key="1">
    <citation type="submission" date="2023-02" db="EMBL/GenBank/DDBJ databases">
        <title>LHISI_Scaffold_Assembly.</title>
        <authorList>
            <person name="Stuart O.P."/>
            <person name="Cleave R."/>
            <person name="Magrath M.J.L."/>
            <person name="Mikheyev A.S."/>
        </authorList>
    </citation>
    <scope>NUCLEOTIDE SEQUENCE [LARGE SCALE GENOMIC DNA]</scope>
    <source>
        <strain evidence="2">Daus_M_001</strain>
        <tissue evidence="2">Leg muscle</tissue>
    </source>
</reference>
<dbReference type="InterPro" id="IPR008906">
    <property type="entry name" value="HATC_C_dom"/>
</dbReference>
<dbReference type="Proteomes" id="UP001159363">
    <property type="component" value="Chromosome 8"/>
</dbReference>
<dbReference type="SUPFAM" id="SSF53098">
    <property type="entry name" value="Ribonuclease H-like"/>
    <property type="match status" value="1"/>
</dbReference>
<evidence type="ECO:0000313" key="2">
    <source>
        <dbReference type="EMBL" id="KAJ8875224.1"/>
    </source>
</evidence>
<keyword evidence="3" id="KW-1185">Reference proteome</keyword>
<feature type="domain" description="HAT C-terminal dimerisation" evidence="1">
    <location>
        <begin position="198"/>
        <end position="242"/>
    </location>
</feature>
<evidence type="ECO:0000259" key="1">
    <source>
        <dbReference type="Pfam" id="PF05699"/>
    </source>
</evidence>
<evidence type="ECO:0000313" key="3">
    <source>
        <dbReference type="Proteomes" id="UP001159363"/>
    </source>
</evidence>
<dbReference type="Pfam" id="PF05699">
    <property type="entry name" value="Dimer_Tnp_hAT"/>
    <property type="match status" value="1"/>
</dbReference>
<protein>
    <recommendedName>
        <fullName evidence="1">HAT C-terminal dimerisation domain-containing protein</fullName>
    </recommendedName>
</protein>
<dbReference type="InterPro" id="IPR012337">
    <property type="entry name" value="RNaseH-like_sf"/>
</dbReference>
<sequence length="251" mass="28809">MYFLQENNYGLTSPIENRILVKHYTPFYCSAHRGTTVVDTLGNVILVALMCLCVRLSKKFNLKEPVEKITVTVPRSSRIASTQDPQVRFTPKEKLRKEFYEIVDLLVNELKRRFDQCGMKKLIKLENVILSSIKQDPPSPEELQLELVVHSFDFNIDLLYAQLLMFKTVIPEDNISGVVCIARKLKNKSAMVQTLLRELKKLIMLILTIPASTASSERSFSDLRCLKTYLRANVSQERLNHLLVAQIHGSR</sequence>
<proteinExistence type="predicted"/>
<accession>A0ABQ9GT65</accession>
<organism evidence="2 3">
    <name type="scientific">Dryococelus australis</name>
    <dbReference type="NCBI Taxonomy" id="614101"/>
    <lineage>
        <taxon>Eukaryota</taxon>
        <taxon>Metazoa</taxon>
        <taxon>Ecdysozoa</taxon>
        <taxon>Arthropoda</taxon>
        <taxon>Hexapoda</taxon>
        <taxon>Insecta</taxon>
        <taxon>Pterygota</taxon>
        <taxon>Neoptera</taxon>
        <taxon>Polyneoptera</taxon>
        <taxon>Phasmatodea</taxon>
        <taxon>Verophasmatodea</taxon>
        <taxon>Anareolatae</taxon>
        <taxon>Phasmatidae</taxon>
        <taxon>Eurycanthinae</taxon>
        <taxon>Dryococelus</taxon>
    </lineage>
</organism>
<comment type="caution">
    <text evidence="2">The sequence shown here is derived from an EMBL/GenBank/DDBJ whole genome shotgun (WGS) entry which is preliminary data.</text>
</comment>
<dbReference type="EMBL" id="JARBHB010000009">
    <property type="protein sequence ID" value="KAJ8875224.1"/>
    <property type="molecule type" value="Genomic_DNA"/>
</dbReference>